<reference evidence="2 3" key="2">
    <citation type="journal article" date="2023" name="Plant Pathol.">
        <title>Dismantling and reorganizing Pseudomonas marginalis sensu#lato.</title>
        <authorList>
            <person name="Sawada H."/>
            <person name="Fujikawa T."/>
            <person name="Satou M."/>
        </authorList>
    </citation>
    <scope>NUCLEOTIDE SEQUENCE [LARGE SCALE GENOMIC DNA]</scope>
    <source>
        <strain evidence="2 3">MAFF 212408</strain>
    </source>
</reference>
<keyword evidence="3" id="KW-1185">Reference proteome</keyword>
<organism evidence="2 3">
    <name type="scientific">Pseudomonas kitaguniensis</name>
    <dbReference type="NCBI Taxonomy" id="2607908"/>
    <lineage>
        <taxon>Bacteria</taxon>
        <taxon>Pseudomonadati</taxon>
        <taxon>Pseudomonadota</taxon>
        <taxon>Gammaproteobacteria</taxon>
        <taxon>Pseudomonadales</taxon>
        <taxon>Pseudomonadaceae</taxon>
        <taxon>Pseudomonas</taxon>
    </lineage>
</organism>
<evidence type="ECO:0000313" key="3">
    <source>
        <dbReference type="Proteomes" id="UP000326112"/>
    </source>
</evidence>
<name>A0A5N7KNC6_9PSED</name>
<dbReference type="EMBL" id="VUAZ01000078">
    <property type="protein sequence ID" value="MPR03131.1"/>
    <property type="molecule type" value="Genomic_DNA"/>
</dbReference>
<protein>
    <recommendedName>
        <fullName evidence="4">LysM domain-containing protein</fullName>
    </recommendedName>
</protein>
<keyword evidence="1" id="KW-1133">Transmembrane helix</keyword>
<keyword evidence="1" id="KW-0472">Membrane</keyword>
<comment type="caution">
    <text evidence="2">The sequence shown here is derived from an EMBL/GenBank/DDBJ whole genome shotgun (WGS) entry which is preliminary data.</text>
</comment>
<feature type="transmembrane region" description="Helical" evidence="1">
    <location>
        <begin position="418"/>
        <end position="445"/>
    </location>
</feature>
<dbReference type="Proteomes" id="UP000326112">
    <property type="component" value="Unassembled WGS sequence"/>
</dbReference>
<accession>A0A5N7KNC6</accession>
<keyword evidence="1" id="KW-0812">Transmembrane</keyword>
<sequence length="489" mass="52651">MNPNRYEIWDVNSAAGKLIAQGLTVSTLHLAHGISRMQFNREVAYYAKRIADDVATGHMTPDQGIQAILQEQRELLSQAHSLARKGQDAITRSVKRIPLIMLTQPLLKPDPERLLRFAHAQYLRDSSTTQDATHADYPSPSSEDLKFFPRERWPEPIQLHEPGFYIVLKSTTADELKAQLFASPDPAVIAKFKALNPNLDQVKAGQMIVLSDPNNYSCTYEETVLMEAAANVNKALQDLSPDEADFLARHRDEFESFFKYGSTAAGVGVAIFASNLEKVQASLRDIEALHQRAFLRDGHLRSPEFFAERKRLFGQLDSNLTWLTKKGIGFPDHPNLKSALGISSRSLVHRWSKAGAPTQIPGYATHMDGVAKAAKYVKYGGWLGTAAGGGASYIKVQDVCASGNTEACKKVKYTESGAFIGGIAGGAASSAFLGASATGTVCVALGAPTAGIGALVCGLVVIGVGSFAAGAVIGKAGENLGEVIYEVTK</sequence>
<dbReference type="RefSeq" id="WP_152746879.1">
    <property type="nucleotide sequence ID" value="NZ_VUAZ01000078.1"/>
</dbReference>
<gene>
    <name evidence="2" type="ORF">F0169_14245</name>
</gene>
<reference evidence="2 3" key="1">
    <citation type="journal article" date="2020" name="Int. J. Syst. Evol. Microbiol.">
        <title>Pseudomonas kitaguniensis sp. nov., a pathogen causing bacterial rot of Welsh onion in Japan.</title>
        <authorList>
            <person name="Sawada H."/>
            <person name="Fujikawa T."/>
            <person name="Nishiwaki Y."/>
            <person name="Horita H."/>
        </authorList>
    </citation>
    <scope>NUCLEOTIDE SEQUENCE [LARGE SCALE GENOMIC DNA]</scope>
    <source>
        <strain evidence="2 3">MAFF 212408</strain>
    </source>
</reference>
<evidence type="ECO:0008006" key="4">
    <source>
        <dbReference type="Google" id="ProtNLM"/>
    </source>
</evidence>
<proteinExistence type="predicted"/>
<evidence type="ECO:0000256" key="1">
    <source>
        <dbReference type="SAM" id="Phobius"/>
    </source>
</evidence>
<feature type="transmembrane region" description="Helical" evidence="1">
    <location>
        <begin position="452"/>
        <end position="473"/>
    </location>
</feature>
<evidence type="ECO:0000313" key="2">
    <source>
        <dbReference type="EMBL" id="MPR03131.1"/>
    </source>
</evidence>